<dbReference type="PANTHER" id="PTHR34296:SF2">
    <property type="entry name" value="ABC TRANSPORTER GUANOSINE-BINDING PROTEIN NUPN"/>
    <property type="match status" value="1"/>
</dbReference>
<feature type="domain" description="ABC transporter substrate-binding protein PnrA-like" evidence="9">
    <location>
        <begin position="51"/>
        <end position="353"/>
    </location>
</feature>
<dbReference type="SUPFAM" id="SSF53822">
    <property type="entry name" value="Periplasmic binding protein-like I"/>
    <property type="match status" value="1"/>
</dbReference>
<protein>
    <submittedName>
        <fullName evidence="10">BMP family ABC transporter substrate-binding protein</fullName>
    </submittedName>
</protein>
<evidence type="ECO:0000256" key="7">
    <source>
        <dbReference type="SAM" id="MobiDB-lite"/>
    </source>
</evidence>
<dbReference type="Gene3D" id="3.40.50.2300">
    <property type="match status" value="2"/>
</dbReference>
<comment type="similarity">
    <text evidence="2">Belongs to the BMP lipoprotein family.</text>
</comment>
<dbReference type="InterPro" id="IPR003760">
    <property type="entry name" value="PnrA-like"/>
</dbReference>
<comment type="caution">
    <text evidence="10">The sequence shown here is derived from an EMBL/GenBank/DDBJ whole genome shotgun (WGS) entry which is preliminary data.</text>
</comment>
<evidence type="ECO:0000256" key="6">
    <source>
        <dbReference type="ARBA" id="ARBA00023288"/>
    </source>
</evidence>
<feature type="chain" id="PRO_5045980077" evidence="8">
    <location>
        <begin position="21"/>
        <end position="357"/>
    </location>
</feature>
<feature type="region of interest" description="Disordered" evidence="7">
    <location>
        <begin position="25"/>
        <end position="47"/>
    </location>
</feature>
<evidence type="ECO:0000313" key="11">
    <source>
        <dbReference type="Proteomes" id="UP001500449"/>
    </source>
</evidence>
<accession>A0ABN2MK22</accession>
<keyword evidence="6" id="KW-0449">Lipoprotein</keyword>
<evidence type="ECO:0000256" key="3">
    <source>
        <dbReference type="ARBA" id="ARBA00022475"/>
    </source>
</evidence>
<dbReference type="PROSITE" id="PS51257">
    <property type="entry name" value="PROKAR_LIPOPROTEIN"/>
    <property type="match status" value="1"/>
</dbReference>
<reference evidence="10 11" key="1">
    <citation type="journal article" date="2019" name="Int. J. Syst. Evol. Microbiol.">
        <title>The Global Catalogue of Microorganisms (GCM) 10K type strain sequencing project: providing services to taxonomists for standard genome sequencing and annotation.</title>
        <authorList>
            <consortium name="The Broad Institute Genomics Platform"/>
            <consortium name="The Broad Institute Genome Sequencing Center for Infectious Disease"/>
            <person name="Wu L."/>
            <person name="Ma J."/>
        </authorList>
    </citation>
    <scope>NUCLEOTIDE SEQUENCE [LARGE SCALE GENOMIC DNA]</scope>
    <source>
        <strain evidence="10 11">JCM 16009</strain>
    </source>
</reference>
<evidence type="ECO:0000256" key="1">
    <source>
        <dbReference type="ARBA" id="ARBA00004193"/>
    </source>
</evidence>
<evidence type="ECO:0000256" key="8">
    <source>
        <dbReference type="SAM" id="SignalP"/>
    </source>
</evidence>
<proteinExistence type="inferred from homology"/>
<name>A0ABN2MK22_9PSEU</name>
<dbReference type="Pfam" id="PF02608">
    <property type="entry name" value="Bmp"/>
    <property type="match status" value="1"/>
</dbReference>
<dbReference type="RefSeq" id="WP_344411454.1">
    <property type="nucleotide sequence ID" value="NZ_BAAAQK010000001.1"/>
</dbReference>
<evidence type="ECO:0000256" key="2">
    <source>
        <dbReference type="ARBA" id="ARBA00008610"/>
    </source>
</evidence>
<evidence type="ECO:0000256" key="5">
    <source>
        <dbReference type="ARBA" id="ARBA00023136"/>
    </source>
</evidence>
<keyword evidence="5" id="KW-0472">Membrane</keyword>
<organism evidence="10 11">
    <name type="scientific">Pseudonocardia ailaonensis</name>
    <dbReference type="NCBI Taxonomy" id="367279"/>
    <lineage>
        <taxon>Bacteria</taxon>
        <taxon>Bacillati</taxon>
        <taxon>Actinomycetota</taxon>
        <taxon>Actinomycetes</taxon>
        <taxon>Pseudonocardiales</taxon>
        <taxon>Pseudonocardiaceae</taxon>
        <taxon>Pseudonocardia</taxon>
    </lineage>
</organism>
<keyword evidence="3" id="KW-1003">Cell membrane</keyword>
<dbReference type="InterPro" id="IPR050957">
    <property type="entry name" value="BMP_lipoprotein"/>
</dbReference>
<dbReference type="Proteomes" id="UP001500449">
    <property type="component" value="Unassembled WGS sequence"/>
</dbReference>
<evidence type="ECO:0000313" key="10">
    <source>
        <dbReference type="EMBL" id="GAA1826970.1"/>
    </source>
</evidence>
<comment type="subcellular location">
    <subcellularLocation>
        <location evidence="1">Cell membrane</location>
        <topology evidence="1">Lipid-anchor</topology>
    </subcellularLocation>
</comment>
<keyword evidence="4 8" id="KW-0732">Signal</keyword>
<feature type="signal peptide" evidence="8">
    <location>
        <begin position="1"/>
        <end position="20"/>
    </location>
</feature>
<evidence type="ECO:0000256" key="4">
    <source>
        <dbReference type="ARBA" id="ARBA00022729"/>
    </source>
</evidence>
<gene>
    <name evidence="10" type="ORF">GCM10009836_00740</name>
</gene>
<evidence type="ECO:0000259" key="9">
    <source>
        <dbReference type="Pfam" id="PF02608"/>
    </source>
</evidence>
<sequence length="357" mass="36050">MNLKRLGLMVVAAAVAVSMAACSSSASGSGTGSGTGGGTGSGSGSGSGSKSIANIVPGALGDQSFFDSAESGIQTLKAAGYTTTTLQADTTNIAQWKSNLQSVSTGQWGLVVIGSSVAVDPLTELAPKFPNQHYIFYDGEVKAPNVASITYKQNESGYLSGVLAALVSGDPKSFPLAAGKKTIGVIGAMDIPVIQDTIVGFQAGAKAVDPNVKVLTSTVGSWTDSAKAYDQAKAMFDQGADVVFGVASAAGAGILQAAKDANKYAIGIDSNQNAVQRGHILASALKKVGESIDQAAKANEQGKLEYGKTTVFGLANDGVGLTYDDNGGIVPDSVVKAVDDYKKKVVAGDIKVPTVLA</sequence>
<dbReference type="InterPro" id="IPR028082">
    <property type="entry name" value="Peripla_BP_I"/>
</dbReference>
<feature type="compositionally biased region" description="Gly residues" evidence="7">
    <location>
        <begin position="29"/>
        <end position="47"/>
    </location>
</feature>
<keyword evidence="11" id="KW-1185">Reference proteome</keyword>
<dbReference type="EMBL" id="BAAAQK010000001">
    <property type="protein sequence ID" value="GAA1826970.1"/>
    <property type="molecule type" value="Genomic_DNA"/>
</dbReference>
<dbReference type="PANTHER" id="PTHR34296">
    <property type="entry name" value="TRANSCRIPTIONAL ACTIVATOR PROTEIN MED"/>
    <property type="match status" value="1"/>
</dbReference>